<comment type="caution">
    <text evidence="5">The sequence shown here is derived from an EMBL/GenBank/DDBJ whole genome shotgun (WGS) entry which is preliminary data.</text>
</comment>
<feature type="signal peptide" evidence="3">
    <location>
        <begin position="1"/>
        <end position="24"/>
    </location>
</feature>
<evidence type="ECO:0000313" key="6">
    <source>
        <dbReference type="Proteomes" id="UP001596958"/>
    </source>
</evidence>
<dbReference type="RefSeq" id="WP_377096674.1">
    <property type="nucleotide sequence ID" value="NZ_JBHTHU010000001.1"/>
</dbReference>
<dbReference type="Proteomes" id="UP001596958">
    <property type="component" value="Unassembled WGS sequence"/>
</dbReference>
<keyword evidence="6" id="KW-1185">Reference proteome</keyword>
<feature type="chain" id="PRO_5046990546" evidence="3">
    <location>
        <begin position="25"/>
        <end position="855"/>
    </location>
</feature>
<dbReference type="Pfam" id="PF01103">
    <property type="entry name" value="Omp85"/>
    <property type="match status" value="1"/>
</dbReference>
<evidence type="ECO:0000313" key="5">
    <source>
        <dbReference type="EMBL" id="MFD0748819.1"/>
    </source>
</evidence>
<protein>
    <submittedName>
        <fullName evidence="5">BamA/TamA family outer membrane protein</fullName>
    </submittedName>
</protein>
<evidence type="ECO:0000256" key="2">
    <source>
        <dbReference type="ARBA" id="ARBA00023136"/>
    </source>
</evidence>
<accession>A0ABW2YRI3</accession>
<comment type="subcellular location">
    <subcellularLocation>
        <location evidence="1">Membrane</location>
    </subcellularLocation>
</comment>
<evidence type="ECO:0000256" key="3">
    <source>
        <dbReference type="SAM" id="SignalP"/>
    </source>
</evidence>
<name>A0ABW2YRI3_9SPHI</name>
<organism evidence="5 6">
    <name type="scientific">Mucilaginibacter calamicampi</name>
    <dbReference type="NCBI Taxonomy" id="1302352"/>
    <lineage>
        <taxon>Bacteria</taxon>
        <taxon>Pseudomonadati</taxon>
        <taxon>Bacteroidota</taxon>
        <taxon>Sphingobacteriia</taxon>
        <taxon>Sphingobacteriales</taxon>
        <taxon>Sphingobacteriaceae</taxon>
        <taxon>Mucilaginibacter</taxon>
    </lineage>
</organism>
<reference evidence="6" key="1">
    <citation type="journal article" date="2019" name="Int. J. Syst. Evol. Microbiol.">
        <title>The Global Catalogue of Microorganisms (GCM) 10K type strain sequencing project: providing services to taxonomists for standard genome sequencing and annotation.</title>
        <authorList>
            <consortium name="The Broad Institute Genomics Platform"/>
            <consortium name="The Broad Institute Genome Sequencing Center for Infectious Disease"/>
            <person name="Wu L."/>
            <person name="Ma J."/>
        </authorList>
    </citation>
    <scope>NUCLEOTIDE SEQUENCE [LARGE SCALE GENOMIC DNA]</scope>
    <source>
        <strain evidence="6">CCUG 63418</strain>
    </source>
</reference>
<dbReference type="InterPro" id="IPR000184">
    <property type="entry name" value="Bac_surfAg_D15"/>
</dbReference>
<evidence type="ECO:0000259" key="4">
    <source>
        <dbReference type="Pfam" id="PF01103"/>
    </source>
</evidence>
<dbReference type="EMBL" id="JBHTHU010000001">
    <property type="protein sequence ID" value="MFD0748819.1"/>
    <property type="molecule type" value="Genomic_DNA"/>
</dbReference>
<feature type="domain" description="Bacterial surface antigen (D15)" evidence="4">
    <location>
        <begin position="608"/>
        <end position="826"/>
    </location>
</feature>
<dbReference type="Gene3D" id="2.40.160.50">
    <property type="entry name" value="membrane protein fhac: a member of the omp85/tpsb transporter family"/>
    <property type="match status" value="1"/>
</dbReference>
<gene>
    <name evidence="5" type="ORF">ACFQZS_01615</name>
</gene>
<proteinExistence type="predicted"/>
<evidence type="ECO:0000256" key="1">
    <source>
        <dbReference type="ARBA" id="ARBA00004370"/>
    </source>
</evidence>
<keyword evidence="3" id="KW-0732">Signal</keyword>
<sequence>MVFNQYRIGILTFFLAILTAQTFAQGDSVTIAIEPAYDKVGGAHRLFFGEGYRKLWATPVKMRVFHLAKEKGGLKILQRGGGYQTKSLRLEDATGQEWVIRTIQKYPERVLPATLRKTIAASIIQDQIAAEHPFSALIVPPLAKALSIPHASPEVVFVPDDPAFGEQRADFANQVFLFEEREPLDAKKTDNTAKTQDRLKEDNDNTIDQKTVLRARLLDMLLGDWDRHEDQWRWERTKGANGTVYEPVPRDRDQVFYNTSGVLPWLVSRHLLMSKFQSYEDHIRSINRWNFNARSFDRYFLNGLNQQDWEAEIANVQKALTNDLISRSVKLMPADIYKQGGAELASKMIARRDFLKKQALKYYRFLSSTVEIRLSDKNELFDITNQADGKVSVVINKIKKDGSKDQVIYQRVFDPKITDEIRLYGMDGEDIFKVHGNNNSPIKIRMIGGGGEDTYNVDNTLPGKSNRLVYDRADKKNNIADSGLKLRLGTDSTVNSFDKFGFKYDFFQPLILGSFNKDYGLQVIGNFVWQKHGFRKEPYAYRQSLLVNYGFTYNSLLLSYNGIFKNAIGKSDLVISALNKGPNYTSNFFGVGNNTVFENTGDRRLRYYQNVYNYSEADIRVKHTYDSKWNISGGLVAQYYNGDADDNTDRFLKAYDLEHPNEKVFATQANVGLVAGFGVDTRNVGAIPHKGVYWNTNLLTVKSLNSSSHTFGQIQTEFSFYVDPLKDSVLVLAVRTGGGTSFGNPSYYQQLKLGGNQNLRGYYIGRFTGKSMVYNNIELRLKVLDFASYLLPGTLGLVGFNDVGRVWSPGETSSQWHLGYGGGIYFLPAQLLLIQGVVGFSKEGAYPYIQAGFRF</sequence>
<keyword evidence="2" id="KW-0472">Membrane</keyword>